<evidence type="ECO:0000313" key="2">
    <source>
        <dbReference type="Proteomes" id="UP001501459"/>
    </source>
</evidence>
<protein>
    <recommendedName>
        <fullName evidence="3">Post-transcriptional regulator</fullName>
    </recommendedName>
</protein>
<gene>
    <name evidence="1" type="ORF">GCM10008983_19610</name>
</gene>
<dbReference type="EMBL" id="BAAADM010000054">
    <property type="protein sequence ID" value="GAA0442604.1"/>
    <property type="molecule type" value="Genomic_DNA"/>
</dbReference>
<organism evidence="1 2">
    <name type="scientific">Lentibacillus halophilus</name>
    <dbReference type="NCBI Taxonomy" id="295065"/>
    <lineage>
        <taxon>Bacteria</taxon>
        <taxon>Bacillati</taxon>
        <taxon>Bacillota</taxon>
        <taxon>Bacilli</taxon>
        <taxon>Bacillales</taxon>
        <taxon>Bacillaceae</taxon>
        <taxon>Lentibacillus</taxon>
    </lineage>
</organism>
<dbReference type="Proteomes" id="UP001501459">
    <property type="component" value="Unassembled WGS sequence"/>
</dbReference>
<keyword evidence="2" id="KW-1185">Reference proteome</keyword>
<dbReference type="Pfam" id="PF13797">
    <property type="entry name" value="Post_transc_reg"/>
    <property type="match status" value="1"/>
</dbReference>
<reference evidence="1 2" key="1">
    <citation type="journal article" date="2019" name="Int. J. Syst. Evol. Microbiol.">
        <title>The Global Catalogue of Microorganisms (GCM) 10K type strain sequencing project: providing services to taxonomists for standard genome sequencing and annotation.</title>
        <authorList>
            <consortium name="The Broad Institute Genomics Platform"/>
            <consortium name="The Broad Institute Genome Sequencing Center for Infectious Disease"/>
            <person name="Wu L."/>
            <person name="Ma J."/>
        </authorList>
    </citation>
    <scope>NUCLEOTIDE SEQUENCE [LARGE SCALE GENOMIC DNA]</scope>
    <source>
        <strain evidence="1 2">JCM 12149</strain>
    </source>
</reference>
<evidence type="ECO:0000313" key="1">
    <source>
        <dbReference type="EMBL" id="GAA0442604.1"/>
    </source>
</evidence>
<dbReference type="RefSeq" id="WP_343752671.1">
    <property type="nucleotide sequence ID" value="NZ_BAAADM010000054.1"/>
</dbReference>
<name>A0ABN0ZCA0_9BACI</name>
<accession>A0ABN0ZCA0</accession>
<proteinExistence type="predicted"/>
<comment type="caution">
    <text evidence="1">The sequence shown here is derived from an EMBL/GenBank/DDBJ whole genome shotgun (WGS) entry which is preliminary data.</text>
</comment>
<evidence type="ECO:0008006" key="3">
    <source>
        <dbReference type="Google" id="ProtNLM"/>
    </source>
</evidence>
<sequence>MGTIKTVHEWKTDVMPALESKANELRLLGYHHVTSGDVWECLNEKVWKNNPTKRLYEIVQDIFQLSSNTYMSYLTINAHQDDNLMASIAALTESNAHETE</sequence>
<dbReference type="InterPro" id="IPR025716">
    <property type="entry name" value="Post-transcriptional_regulator"/>
</dbReference>